<dbReference type="Proteomes" id="UP000286137">
    <property type="component" value="Unassembled WGS sequence"/>
</dbReference>
<gene>
    <name evidence="2" type="ORF">DWY88_07615</name>
</gene>
<dbReference type="GO" id="GO:0008745">
    <property type="term" value="F:N-acetylmuramoyl-L-alanine amidase activity"/>
    <property type="evidence" value="ECO:0007669"/>
    <property type="project" value="InterPro"/>
</dbReference>
<dbReference type="SUPFAM" id="SSF55846">
    <property type="entry name" value="N-acetylmuramoyl-L-alanine amidase-like"/>
    <property type="match status" value="1"/>
</dbReference>
<comment type="caution">
    <text evidence="2">The sequence shown here is derived from an EMBL/GenBank/DDBJ whole genome shotgun (WGS) entry which is preliminary data.</text>
</comment>
<dbReference type="RefSeq" id="WP_009244630.1">
    <property type="nucleotide sequence ID" value="NZ_BAABXJ010000001.1"/>
</dbReference>
<dbReference type="CDD" id="cd06583">
    <property type="entry name" value="PGRP"/>
    <property type="match status" value="1"/>
</dbReference>
<sequence>MSICRGIAGRRGKNPVGIFIHNDAGGNSLNAAYWANSLANGSQNKEKGFAHAYCGSDGVRQVEDDANCAWHCGNTDGNINYLSIEVCQSMGDLNTFKANEERALQWCAQKCKQYGITPNENTIRLHQEVFATACPHRSVEIHGGAAQTKAYFINRIKELMNGNQSTTTDQEGVEDMQCMFTVEGKGCVYWMHDGVVTALAHPDELKIIQQIYKDNFGKDMPCYSWGKSAPWHVRLINPLYRDPVKTI</sequence>
<feature type="domain" description="N-acetylmuramoyl-L-alanine amidase" evidence="1">
    <location>
        <begin position="5"/>
        <end position="151"/>
    </location>
</feature>
<protein>
    <recommendedName>
        <fullName evidence="1">N-acetylmuramoyl-L-alanine amidase domain-containing protein</fullName>
    </recommendedName>
</protein>
<dbReference type="EMBL" id="QRTJ01000011">
    <property type="protein sequence ID" value="RGQ68419.1"/>
    <property type="molecule type" value="Genomic_DNA"/>
</dbReference>
<dbReference type="Pfam" id="PF01510">
    <property type="entry name" value="Amidase_2"/>
    <property type="match status" value="1"/>
</dbReference>
<evidence type="ECO:0000259" key="1">
    <source>
        <dbReference type="SMART" id="SM00644"/>
    </source>
</evidence>
<evidence type="ECO:0000313" key="3">
    <source>
        <dbReference type="Proteomes" id="UP000286137"/>
    </source>
</evidence>
<dbReference type="InterPro" id="IPR002502">
    <property type="entry name" value="Amidase_domain"/>
</dbReference>
<name>A0A412C531_MEDGN</name>
<proteinExistence type="predicted"/>
<dbReference type="AlphaFoldDB" id="A0A412C531"/>
<reference evidence="2 3" key="1">
    <citation type="submission" date="2018-08" db="EMBL/GenBank/DDBJ databases">
        <title>A genome reference for cultivated species of the human gut microbiota.</title>
        <authorList>
            <person name="Zou Y."/>
            <person name="Xue W."/>
            <person name="Luo G."/>
        </authorList>
    </citation>
    <scope>NUCLEOTIDE SEQUENCE [LARGE SCALE GENOMIC DNA]</scope>
    <source>
        <strain evidence="2 3">AF27-4BH</strain>
    </source>
</reference>
<dbReference type="Gene3D" id="3.40.80.10">
    <property type="entry name" value="Peptidoglycan recognition protein-like"/>
    <property type="match status" value="1"/>
</dbReference>
<accession>A0A412C531</accession>
<dbReference type="InterPro" id="IPR036505">
    <property type="entry name" value="Amidase/PGRP_sf"/>
</dbReference>
<organism evidence="2 3">
    <name type="scientific">Mediterraneibacter gnavus</name>
    <name type="common">Ruminococcus gnavus</name>
    <dbReference type="NCBI Taxonomy" id="33038"/>
    <lineage>
        <taxon>Bacteria</taxon>
        <taxon>Bacillati</taxon>
        <taxon>Bacillota</taxon>
        <taxon>Clostridia</taxon>
        <taxon>Lachnospirales</taxon>
        <taxon>Lachnospiraceae</taxon>
        <taxon>Mediterraneibacter</taxon>
    </lineage>
</organism>
<evidence type="ECO:0000313" key="2">
    <source>
        <dbReference type="EMBL" id="RGQ68419.1"/>
    </source>
</evidence>
<dbReference type="GO" id="GO:0009253">
    <property type="term" value="P:peptidoglycan catabolic process"/>
    <property type="evidence" value="ECO:0007669"/>
    <property type="project" value="InterPro"/>
</dbReference>
<dbReference type="SMART" id="SM00644">
    <property type="entry name" value="Ami_2"/>
    <property type="match status" value="1"/>
</dbReference>